<dbReference type="EMBL" id="JBHLSS010000041">
    <property type="protein sequence ID" value="MFC0709253.1"/>
    <property type="molecule type" value="Genomic_DNA"/>
</dbReference>
<reference evidence="1 2" key="1">
    <citation type="submission" date="2024-09" db="EMBL/GenBank/DDBJ databases">
        <authorList>
            <person name="Sun Q."/>
            <person name="Mori K."/>
        </authorList>
    </citation>
    <scope>NUCLEOTIDE SEQUENCE [LARGE SCALE GENOMIC DNA]</scope>
    <source>
        <strain evidence="1 2">NCAIM B.01794</strain>
    </source>
</reference>
<evidence type="ECO:0000313" key="1">
    <source>
        <dbReference type="EMBL" id="MFC0709253.1"/>
    </source>
</evidence>
<accession>A0ABV6SI96</accession>
<dbReference type="RefSeq" id="WP_376943986.1">
    <property type="nucleotide sequence ID" value="NZ_JBHLSS010000041.1"/>
</dbReference>
<dbReference type="Pfam" id="PF04018">
    <property type="entry name" value="VCA0040-like"/>
    <property type="match status" value="1"/>
</dbReference>
<sequence>MPATLLLILPSGIPDKVFSLARPVTWLPEHRSIPLRSFFFGLILVSSRPVGRRQPASNLAE</sequence>
<organism evidence="1 2">
    <name type="scientific">Azorhizophilus paspali</name>
    <name type="common">Azotobacter paspali</name>
    <dbReference type="NCBI Taxonomy" id="69963"/>
    <lineage>
        <taxon>Bacteria</taxon>
        <taxon>Pseudomonadati</taxon>
        <taxon>Pseudomonadota</taxon>
        <taxon>Gammaproteobacteria</taxon>
        <taxon>Pseudomonadales</taxon>
        <taxon>Pseudomonadaceae</taxon>
        <taxon>Azorhizophilus</taxon>
    </lineage>
</organism>
<keyword evidence="2" id="KW-1185">Reference proteome</keyword>
<gene>
    <name evidence="1" type="ORF">ACFFGX_06495</name>
</gene>
<dbReference type="InterPro" id="IPR007163">
    <property type="entry name" value="VCA0040-like"/>
</dbReference>
<proteinExistence type="predicted"/>
<protein>
    <submittedName>
        <fullName evidence="1">Undecaprenyl phosphate translocase family protein</fullName>
    </submittedName>
</protein>
<comment type="caution">
    <text evidence="1">The sequence shown here is derived from an EMBL/GenBank/DDBJ whole genome shotgun (WGS) entry which is preliminary data.</text>
</comment>
<name>A0ABV6SI96_AZOPA</name>
<evidence type="ECO:0000313" key="2">
    <source>
        <dbReference type="Proteomes" id="UP001589891"/>
    </source>
</evidence>
<dbReference type="Proteomes" id="UP001589891">
    <property type="component" value="Unassembled WGS sequence"/>
</dbReference>